<dbReference type="EMBL" id="CM037154">
    <property type="protein sequence ID" value="KAH7861166.1"/>
    <property type="molecule type" value="Genomic_DNA"/>
</dbReference>
<name>A0ACB7Z6X4_9ERIC</name>
<organism evidence="1 2">
    <name type="scientific">Vaccinium darrowii</name>
    <dbReference type="NCBI Taxonomy" id="229202"/>
    <lineage>
        <taxon>Eukaryota</taxon>
        <taxon>Viridiplantae</taxon>
        <taxon>Streptophyta</taxon>
        <taxon>Embryophyta</taxon>
        <taxon>Tracheophyta</taxon>
        <taxon>Spermatophyta</taxon>
        <taxon>Magnoliopsida</taxon>
        <taxon>eudicotyledons</taxon>
        <taxon>Gunneridae</taxon>
        <taxon>Pentapetalae</taxon>
        <taxon>asterids</taxon>
        <taxon>Ericales</taxon>
        <taxon>Ericaceae</taxon>
        <taxon>Vaccinioideae</taxon>
        <taxon>Vaccinieae</taxon>
        <taxon>Vaccinium</taxon>
    </lineage>
</organism>
<evidence type="ECO:0000313" key="1">
    <source>
        <dbReference type="EMBL" id="KAH7861166.1"/>
    </source>
</evidence>
<gene>
    <name evidence="1" type="ORF">Vadar_022478</name>
</gene>
<reference evidence="1 2" key="1">
    <citation type="journal article" date="2021" name="Hortic Res">
        <title>High-quality reference genome and annotation aids understanding of berry development for evergreen blueberry (Vaccinium darrowii).</title>
        <authorList>
            <person name="Yu J."/>
            <person name="Hulse-Kemp A.M."/>
            <person name="Babiker E."/>
            <person name="Staton M."/>
        </authorList>
    </citation>
    <scope>NUCLEOTIDE SEQUENCE [LARGE SCALE GENOMIC DNA]</scope>
    <source>
        <strain evidence="2">cv. NJ 8807/NJ 8810</strain>
        <tissue evidence="1">Young leaf</tissue>
    </source>
</reference>
<dbReference type="Proteomes" id="UP000828048">
    <property type="component" value="Chromosome 4"/>
</dbReference>
<proteinExistence type="predicted"/>
<evidence type="ECO:0000313" key="2">
    <source>
        <dbReference type="Proteomes" id="UP000828048"/>
    </source>
</evidence>
<keyword evidence="2" id="KW-1185">Reference proteome</keyword>
<accession>A0ACB7Z6X4</accession>
<protein>
    <submittedName>
        <fullName evidence="1">Uncharacterized protein</fullName>
    </submittedName>
</protein>
<sequence length="369" mass="41946">MYSLHFDNETFDEIPSGAGFQFWEKTRFYFRVVGCCNGLVCLSDDLFGFSNTVILWNPSIRRAFTLPVPRFDSHERYMLALGFGVDPVTNDHKVVRMNYLKAVAVFGVEYIVPPVVEVFSLSSGNWRSIKTTSPYNVPERFWSQALINGVVHWVAYHVYESGTFRNLVMSFDMGSEEFGELNLPESLVKLPTEVMSAAIFGGSLTILQYDALRYTRSCSVWVMKEYGIAESWSHQFHVDLGEGFGLALGLRRNGEILLATSRGELVSYNYWTRKRFNIGKRGTKDSFHVDSYTESLILLTEGYPVLEKGARKVGYASSLSEKIEGWRQSGIEGWMWSGIEGWMPSVTVPFLAALILFCWPAVFCMQLKK</sequence>
<comment type="caution">
    <text evidence="1">The sequence shown here is derived from an EMBL/GenBank/DDBJ whole genome shotgun (WGS) entry which is preliminary data.</text>
</comment>